<keyword evidence="3" id="KW-1185">Reference proteome</keyword>
<protein>
    <submittedName>
        <fullName evidence="2">Uncharacterized protein</fullName>
    </submittedName>
</protein>
<proteinExistence type="predicted"/>
<dbReference type="Proteomes" id="UP000264541">
    <property type="component" value="Unassembled WGS sequence"/>
</dbReference>
<dbReference type="EMBL" id="QVTE01000015">
    <property type="protein sequence ID" value="RFU70549.1"/>
    <property type="molecule type" value="Genomic_DNA"/>
</dbReference>
<evidence type="ECO:0000313" key="2">
    <source>
        <dbReference type="EMBL" id="RFU70549.1"/>
    </source>
</evidence>
<keyword evidence="1" id="KW-1133">Transmembrane helix</keyword>
<evidence type="ECO:0000313" key="3">
    <source>
        <dbReference type="Proteomes" id="UP000264541"/>
    </source>
</evidence>
<accession>A0A372LQP5</accession>
<gene>
    <name evidence="2" type="ORF">D0469_06365</name>
</gene>
<feature type="transmembrane region" description="Helical" evidence="1">
    <location>
        <begin position="56"/>
        <end position="78"/>
    </location>
</feature>
<keyword evidence="1" id="KW-0812">Transmembrane</keyword>
<evidence type="ECO:0000256" key="1">
    <source>
        <dbReference type="SAM" id="Phobius"/>
    </source>
</evidence>
<comment type="caution">
    <text evidence="2">The sequence shown here is derived from an EMBL/GenBank/DDBJ whole genome shotgun (WGS) entry which is preliminary data.</text>
</comment>
<organism evidence="2 3">
    <name type="scientific">Peribacillus saganii</name>
    <dbReference type="NCBI Taxonomy" id="2303992"/>
    <lineage>
        <taxon>Bacteria</taxon>
        <taxon>Bacillati</taxon>
        <taxon>Bacillota</taxon>
        <taxon>Bacilli</taxon>
        <taxon>Bacillales</taxon>
        <taxon>Bacillaceae</taxon>
        <taxon>Peribacillus</taxon>
    </lineage>
</organism>
<name>A0A372LQP5_9BACI</name>
<dbReference type="AlphaFoldDB" id="A0A372LQP5"/>
<reference evidence="2 3" key="1">
    <citation type="submission" date="2018-08" db="EMBL/GenBank/DDBJ databases">
        <title>Bacillus chawlae sp. nov., Bacillus glennii sp. nov., and Bacillus saganii sp. nov. Isolated from the Vehicle Assembly Building at Kennedy Space Center where the Viking Spacecraft were Assembled.</title>
        <authorList>
            <person name="Seuylemezian A."/>
            <person name="Vaishampayan P."/>
        </authorList>
    </citation>
    <scope>NUCLEOTIDE SEQUENCE [LARGE SCALE GENOMIC DNA]</scope>
    <source>
        <strain evidence="2 3">V47-23a</strain>
    </source>
</reference>
<sequence>MAYFFIINKDNTSEIGDTESLDFYREVLMKEGSFIIEKILRGYVHHYFYGGRLTTIILSLYGLLIVGFITLSILFGVARI</sequence>
<keyword evidence="1" id="KW-0472">Membrane</keyword>